<feature type="compositionally biased region" description="Basic and acidic residues" evidence="4">
    <location>
        <begin position="132"/>
        <end position="156"/>
    </location>
</feature>
<gene>
    <name evidence="6" type="ORF">Vretimale_9407</name>
</gene>
<feature type="compositionally biased region" description="Basic and acidic residues" evidence="4">
    <location>
        <begin position="169"/>
        <end position="178"/>
    </location>
</feature>
<evidence type="ECO:0000256" key="1">
    <source>
        <dbReference type="ARBA" id="ARBA00022723"/>
    </source>
</evidence>
<name>A0A8J4GDS7_9CHLO</name>
<evidence type="ECO:0000313" key="7">
    <source>
        <dbReference type="Proteomes" id="UP000722791"/>
    </source>
</evidence>
<dbReference type="GO" id="GO:0005634">
    <property type="term" value="C:nucleus"/>
    <property type="evidence" value="ECO:0007669"/>
    <property type="project" value="InterPro"/>
</dbReference>
<dbReference type="PANTHER" id="PTHR31251">
    <property type="entry name" value="SQUAMOSA PROMOTER-BINDING-LIKE PROTEIN 4"/>
    <property type="match status" value="1"/>
</dbReference>
<evidence type="ECO:0000256" key="2">
    <source>
        <dbReference type="ARBA" id="ARBA00022771"/>
    </source>
</evidence>
<dbReference type="Gene3D" id="4.10.1100.10">
    <property type="entry name" value="Transcription factor, SBP-box domain"/>
    <property type="match status" value="1"/>
</dbReference>
<protein>
    <recommendedName>
        <fullName evidence="5">SBP-type domain-containing protein</fullName>
    </recommendedName>
</protein>
<comment type="caution">
    <text evidence="6">The sequence shown here is derived from an EMBL/GenBank/DDBJ whole genome shotgun (WGS) entry which is preliminary data.</text>
</comment>
<keyword evidence="2" id="KW-0863">Zinc-finger</keyword>
<dbReference type="Pfam" id="PF03110">
    <property type="entry name" value="SBP"/>
    <property type="match status" value="1"/>
</dbReference>
<proteinExistence type="predicted"/>
<keyword evidence="3" id="KW-0862">Zinc</keyword>
<keyword evidence="1" id="KW-0479">Metal-binding</keyword>
<dbReference type="PROSITE" id="PS51141">
    <property type="entry name" value="ZF_SBP"/>
    <property type="match status" value="1"/>
</dbReference>
<feature type="region of interest" description="Disordered" evidence="4">
    <location>
        <begin position="132"/>
        <end position="185"/>
    </location>
</feature>
<dbReference type="PANTHER" id="PTHR31251:SF169">
    <property type="entry name" value="SQUAMOSA PROMOTER-BINDING-LIKE PROTEIN 8"/>
    <property type="match status" value="1"/>
</dbReference>
<evidence type="ECO:0000259" key="5">
    <source>
        <dbReference type="PROSITE" id="PS51141"/>
    </source>
</evidence>
<dbReference type="SUPFAM" id="SSF103612">
    <property type="entry name" value="SBT domain"/>
    <property type="match status" value="1"/>
</dbReference>
<evidence type="ECO:0000256" key="4">
    <source>
        <dbReference type="SAM" id="MobiDB-lite"/>
    </source>
</evidence>
<accession>A0A8J4GDS7</accession>
<evidence type="ECO:0000313" key="6">
    <source>
        <dbReference type="EMBL" id="GIM04963.1"/>
    </source>
</evidence>
<dbReference type="AlphaFoldDB" id="A0A8J4GDS7"/>
<feature type="compositionally biased region" description="Basic residues" evidence="4">
    <location>
        <begin position="56"/>
        <end position="65"/>
    </location>
</feature>
<dbReference type="InterPro" id="IPR044817">
    <property type="entry name" value="SBP-like"/>
</dbReference>
<feature type="domain" description="SBP-type" evidence="5">
    <location>
        <begin position="65"/>
        <end position="142"/>
    </location>
</feature>
<evidence type="ECO:0000256" key="3">
    <source>
        <dbReference type="ARBA" id="ARBA00022833"/>
    </source>
</evidence>
<dbReference type="GO" id="GO:0008270">
    <property type="term" value="F:zinc ion binding"/>
    <property type="evidence" value="ECO:0007669"/>
    <property type="project" value="UniProtKB-KW"/>
</dbReference>
<reference evidence="6" key="1">
    <citation type="journal article" date="2021" name="Proc. Natl. Acad. Sci. U.S.A.">
        <title>Three genomes in the algal genus Volvox reveal the fate of a haploid sex-determining region after a transition to homothallism.</title>
        <authorList>
            <person name="Yamamoto K."/>
            <person name="Hamaji T."/>
            <person name="Kawai-Toyooka H."/>
            <person name="Matsuzaki R."/>
            <person name="Takahashi F."/>
            <person name="Nishimura Y."/>
            <person name="Kawachi M."/>
            <person name="Noguchi H."/>
            <person name="Minakuchi Y."/>
            <person name="Umen J.G."/>
            <person name="Toyoda A."/>
            <person name="Nozaki H."/>
        </authorList>
    </citation>
    <scope>NUCLEOTIDE SEQUENCE</scope>
    <source>
        <strain evidence="6">NIES-3785</strain>
    </source>
</reference>
<dbReference type="InterPro" id="IPR004333">
    <property type="entry name" value="SBP_dom"/>
</dbReference>
<dbReference type="Proteomes" id="UP000722791">
    <property type="component" value="Unassembled WGS sequence"/>
</dbReference>
<dbReference type="GO" id="GO:0003677">
    <property type="term" value="F:DNA binding"/>
    <property type="evidence" value="ECO:0007669"/>
    <property type="project" value="InterPro"/>
</dbReference>
<organism evidence="6 7">
    <name type="scientific">Volvox reticuliferus</name>
    <dbReference type="NCBI Taxonomy" id="1737510"/>
    <lineage>
        <taxon>Eukaryota</taxon>
        <taxon>Viridiplantae</taxon>
        <taxon>Chlorophyta</taxon>
        <taxon>core chlorophytes</taxon>
        <taxon>Chlorophyceae</taxon>
        <taxon>CS clade</taxon>
        <taxon>Chlamydomonadales</taxon>
        <taxon>Volvocaceae</taxon>
        <taxon>Volvox</taxon>
    </lineage>
</organism>
<feature type="region of interest" description="Disordered" evidence="4">
    <location>
        <begin position="40"/>
        <end position="65"/>
    </location>
</feature>
<dbReference type="InterPro" id="IPR036893">
    <property type="entry name" value="SBP_sf"/>
</dbReference>
<sequence>MNMSAISSAPLQLAQVTKSEPCGKDENALKGTCTTLNGSLREAEPAIDDENEQGTRKSRPTPRRPMRCQVDGCGVDLAQARKYFQRYRVCERHLKSPSLQMDGRNVRFCDQCSKFHDISMFEGSRRTCNEKLERTRQARSDKRRQQTGQAERKDLRANAGRQSPVDDVSCLKRQHDEGPGYSEKYTQEGSGYVLRKRNWWPSLPATSVALAAAPKSSPVPVPMLSSAPNQPDAQVLCIGGWLLPSPGSLTGSASWRAS</sequence>
<dbReference type="EMBL" id="BNCQ01000017">
    <property type="protein sequence ID" value="GIM04963.1"/>
    <property type="molecule type" value="Genomic_DNA"/>
</dbReference>